<dbReference type="Proteomes" id="UP001652626">
    <property type="component" value="Chromosome 13"/>
</dbReference>
<feature type="domain" description="CCZ1/INTU second Longin" evidence="3">
    <location>
        <begin position="198"/>
        <end position="314"/>
    </location>
</feature>
<comment type="similarity">
    <text evidence="1">Belongs to the CCZ1 family.</text>
</comment>
<dbReference type="OMA" id="DCQALHT"/>
<evidence type="ECO:0000259" key="2">
    <source>
        <dbReference type="Pfam" id="PF19031"/>
    </source>
</evidence>
<dbReference type="Pfam" id="PF19032">
    <property type="entry name" value="Intu_longin_2"/>
    <property type="match status" value="1"/>
</dbReference>
<evidence type="ECO:0000256" key="1">
    <source>
        <dbReference type="ARBA" id="ARBA00005352"/>
    </source>
</evidence>
<proteinExistence type="inferred from homology"/>
<protein>
    <submittedName>
        <fullName evidence="6">Vacuolar fusion protein CCZ1 homolog</fullName>
    </submittedName>
</protein>
<feature type="domain" description="CCZ1/INTU/HSP4 first Longin" evidence="2">
    <location>
        <begin position="9"/>
        <end position="129"/>
    </location>
</feature>
<dbReference type="InterPro" id="IPR043988">
    <property type="entry name" value="CCZ1/INTU_longin_2"/>
</dbReference>
<organism evidence="5 6">
    <name type="scientific">Vanessa tameamea</name>
    <name type="common">Kamehameha butterfly</name>
    <dbReference type="NCBI Taxonomy" id="334116"/>
    <lineage>
        <taxon>Eukaryota</taxon>
        <taxon>Metazoa</taxon>
        <taxon>Ecdysozoa</taxon>
        <taxon>Arthropoda</taxon>
        <taxon>Hexapoda</taxon>
        <taxon>Insecta</taxon>
        <taxon>Pterygota</taxon>
        <taxon>Neoptera</taxon>
        <taxon>Endopterygota</taxon>
        <taxon>Lepidoptera</taxon>
        <taxon>Glossata</taxon>
        <taxon>Ditrysia</taxon>
        <taxon>Papilionoidea</taxon>
        <taxon>Nymphalidae</taxon>
        <taxon>Nymphalinae</taxon>
        <taxon>Vanessa</taxon>
    </lineage>
</organism>
<dbReference type="OrthoDB" id="240546at2759"/>
<gene>
    <name evidence="6" type="primary">LOC113403358</name>
</gene>
<dbReference type="GO" id="GO:0035658">
    <property type="term" value="C:Mon1-Ccz1 complex"/>
    <property type="evidence" value="ECO:0007669"/>
    <property type="project" value="InterPro"/>
</dbReference>
<accession>A0A8B8IR98</accession>
<evidence type="ECO:0000313" key="5">
    <source>
        <dbReference type="Proteomes" id="UP001652626"/>
    </source>
</evidence>
<dbReference type="GO" id="GO:0016192">
    <property type="term" value="P:vesicle-mediated transport"/>
    <property type="evidence" value="ECO:0007669"/>
    <property type="project" value="InterPro"/>
</dbReference>
<reference evidence="6" key="1">
    <citation type="submission" date="2025-08" db="UniProtKB">
        <authorList>
            <consortium name="RefSeq"/>
        </authorList>
    </citation>
    <scope>IDENTIFICATION</scope>
    <source>
        <tissue evidence="6">Whole body</tissue>
    </source>
</reference>
<dbReference type="InterPro" id="IPR043989">
    <property type="entry name" value="CCZ1/INTU/HSP4_longin_3"/>
</dbReference>
<dbReference type="InterPro" id="IPR043987">
    <property type="entry name" value="CCZ1/INTU/HSP4_longin_1"/>
</dbReference>
<name>A0A8B8IR98_VANTA</name>
<keyword evidence="5" id="KW-1185">Reference proteome</keyword>
<sequence length="450" mass="51434">MIDVKNKVNSFFIFNSSFGPKEGDELKRILFFHPTQVTSDARKMQVGLCEAVVKFMTTFSSEPCEALQTQSKRYIFYQPEKGFWMVLVVRIPYATKSSTTTGEKKDVVEPSVMYDLLVSAYKIFRMFIGPFKDIPPEDIYSKCEQFFTPYIMTRNITNNLSNIIQGINYLPLEKNSFFKVMCFIDLLEMNYPDFKCISFVYNDQLIWNGLATNDMLTLYQYLVQTLLPKQVEKEIQGGAVTAAQRHGRFISPPDGICSAEDLQKLHRVYLMREDDTDTKQYYLVIYRTLSATVCFTVDVDTELNIDTFRALDAFIGPQLSTIASSISEQCTMHALQSAQLASSDHKFLYFNRLNLACKTSTPATSLTPSTAIKPEVLSIIAGIHSDRKGLGNYGEVIIKTPDEYWIAGKSSNDREFYVIIQDKNANLKDIADEVKRMCEDQMKGIFFYPM</sequence>
<dbReference type="PANTHER" id="PTHR13056:SF0">
    <property type="entry name" value="VACUOLAR FUSION PROTEIN CCZ1 HOMOLOG-RELATED"/>
    <property type="match status" value="1"/>
</dbReference>
<dbReference type="RefSeq" id="XP_026499663.2">
    <property type="nucleotide sequence ID" value="XM_026643878.2"/>
</dbReference>
<evidence type="ECO:0000259" key="4">
    <source>
        <dbReference type="Pfam" id="PF19033"/>
    </source>
</evidence>
<evidence type="ECO:0000259" key="3">
    <source>
        <dbReference type="Pfam" id="PF19032"/>
    </source>
</evidence>
<dbReference type="PANTHER" id="PTHR13056">
    <property type="entry name" value="VACUOLAR FUSION PROTEIN CCZ1 HOMOLOG-RELATED"/>
    <property type="match status" value="1"/>
</dbReference>
<evidence type="ECO:0000313" key="6">
    <source>
        <dbReference type="RefSeq" id="XP_026499663.2"/>
    </source>
</evidence>
<dbReference type="InterPro" id="IPR013176">
    <property type="entry name" value="Ccz1"/>
</dbReference>
<dbReference type="AlphaFoldDB" id="A0A8B8IR98"/>
<dbReference type="Pfam" id="PF19033">
    <property type="entry name" value="Intu_longin_3"/>
    <property type="match status" value="1"/>
</dbReference>
<feature type="domain" description="CCZ1/INTU/HPS4 third Longin" evidence="4">
    <location>
        <begin position="343"/>
        <end position="436"/>
    </location>
</feature>
<dbReference type="GeneID" id="113403358"/>
<dbReference type="Pfam" id="PF19031">
    <property type="entry name" value="Intu_longin_1"/>
    <property type="match status" value="1"/>
</dbReference>